<dbReference type="GO" id="GO:0046872">
    <property type="term" value="F:metal ion binding"/>
    <property type="evidence" value="ECO:0007669"/>
    <property type="project" value="UniProtKB-UniRule"/>
</dbReference>
<keyword evidence="2 6" id="KW-0031">Aminopeptidase</keyword>
<dbReference type="Gene3D" id="3.90.230.10">
    <property type="entry name" value="Creatinase/methionine aminopeptidase superfamily"/>
    <property type="match status" value="1"/>
</dbReference>
<sequence>MNPLEIKNPDEIALMREAGRIVCEILDELEKAVAPGVSTWDLDALAEKLIAQKGARPAFKGYHGFPGVLCASVNQEVVHGIPNRKRRLAAGDLMKLDFGVVYRGFFGDSARTVPVGKVTPEAQALVDATRQCLEKAIQVMRPGNRIGDIGHAVQSHVEARGFSVVRDFVGHGIGRKLHEPPQVPNFGQAGAGMKLRAGMVLAVEPMVNQGTPDVEVLEDEWTAVTVDGKLSAHFEHTILISERGPEVLTRRS</sequence>
<dbReference type="GO" id="GO:0005829">
    <property type="term" value="C:cytosol"/>
    <property type="evidence" value="ECO:0007669"/>
    <property type="project" value="TreeGrafter"/>
</dbReference>
<keyword evidence="3 6" id="KW-0645">Protease</keyword>
<keyword evidence="5 6" id="KW-0378">Hydrolase</keyword>
<keyword evidence="4 6" id="KW-0479">Metal-binding</keyword>
<comment type="function">
    <text evidence="1 6">Removes the N-terminal methionine from nascent proteins. The N-terminal methionine is often cleaved when the second residue in the primary sequence is small and uncharged (Met-Ala-, Cys, Gly, Pro, Ser, Thr, or Val). Requires deformylation of the N(alpha)-formylated initiator methionine before it can be hydrolyzed.</text>
</comment>
<dbReference type="Proteomes" id="UP000267003">
    <property type="component" value="Unassembled WGS sequence"/>
</dbReference>
<dbReference type="InterPro" id="IPR036005">
    <property type="entry name" value="Creatinase/aminopeptidase-like"/>
</dbReference>
<evidence type="ECO:0000313" key="10">
    <source>
        <dbReference type="Proteomes" id="UP000267003"/>
    </source>
</evidence>
<dbReference type="PANTHER" id="PTHR43330">
    <property type="entry name" value="METHIONINE AMINOPEPTIDASE"/>
    <property type="match status" value="1"/>
</dbReference>
<feature type="binding site" evidence="6">
    <location>
        <position position="235"/>
    </location>
    <ligand>
        <name>a divalent metal cation</name>
        <dbReference type="ChEBI" id="CHEBI:60240"/>
        <label>1</label>
    </ligand>
</feature>
<dbReference type="PRINTS" id="PR00599">
    <property type="entry name" value="MAPEPTIDASE"/>
</dbReference>
<comment type="similarity">
    <text evidence="6">Belongs to the peptidase M24A family. Methionine aminopeptidase type 1 subfamily.</text>
</comment>
<dbReference type="EMBL" id="RAWK01000002">
    <property type="protein sequence ID" value="RKH74696.1"/>
    <property type="molecule type" value="Genomic_DNA"/>
</dbReference>
<dbReference type="PROSITE" id="PS00680">
    <property type="entry name" value="MAP_1"/>
    <property type="match status" value="1"/>
</dbReference>
<accession>A0A3A8R0Y9</accession>
<evidence type="ECO:0000313" key="9">
    <source>
        <dbReference type="EMBL" id="RKH74696.1"/>
    </source>
</evidence>
<feature type="binding site" evidence="6">
    <location>
        <position position="171"/>
    </location>
    <ligand>
        <name>a divalent metal cation</name>
        <dbReference type="ChEBI" id="CHEBI:60240"/>
        <label>2</label>
        <note>catalytic</note>
    </ligand>
</feature>
<feature type="binding site" evidence="6">
    <location>
        <position position="108"/>
    </location>
    <ligand>
        <name>a divalent metal cation</name>
        <dbReference type="ChEBI" id="CHEBI:60240"/>
        <label>2</label>
        <note>catalytic</note>
    </ligand>
</feature>
<feature type="binding site" evidence="6">
    <location>
        <position position="178"/>
    </location>
    <ligand>
        <name>substrate</name>
    </ligand>
</feature>
<reference evidence="10" key="1">
    <citation type="submission" date="2018-09" db="EMBL/GenBank/DDBJ databases">
        <authorList>
            <person name="Livingstone P.G."/>
            <person name="Whitworth D.E."/>
        </authorList>
    </citation>
    <scope>NUCLEOTIDE SEQUENCE [LARGE SCALE GENOMIC DNA]</scope>
    <source>
        <strain evidence="10">AB050A</strain>
    </source>
</reference>
<dbReference type="GO" id="GO:0006508">
    <property type="term" value="P:proteolysis"/>
    <property type="evidence" value="ECO:0007669"/>
    <property type="project" value="UniProtKB-KW"/>
</dbReference>
<evidence type="ECO:0000256" key="3">
    <source>
        <dbReference type="ARBA" id="ARBA00022670"/>
    </source>
</evidence>
<dbReference type="GO" id="GO:0004239">
    <property type="term" value="F:initiator methionyl aminopeptidase activity"/>
    <property type="evidence" value="ECO:0007669"/>
    <property type="project" value="UniProtKB-UniRule"/>
</dbReference>
<protein>
    <recommendedName>
        <fullName evidence="6 7">Methionine aminopeptidase</fullName>
        <shortName evidence="6">MAP</shortName>
        <shortName evidence="6">MetAP</shortName>
        <ecNumber evidence="6 7">3.4.11.18</ecNumber>
    </recommendedName>
    <alternativeName>
        <fullName evidence="6">Peptidase M</fullName>
    </alternativeName>
</protein>
<dbReference type="NCBIfam" id="TIGR00500">
    <property type="entry name" value="met_pdase_I"/>
    <property type="match status" value="1"/>
</dbReference>
<comment type="cofactor">
    <cofactor evidence="6">
        <name>Co(2+)</name>
        <dbReference type="ChEBI" id="CHEBI:48828"/>
    </cofactor>
    <cofactor evidence="6">
        <name>Zn(2+)</name>
        <dbReference type="ChEBI" id="CHEBI:29105"/>
    </cofactor>
    <cofactor evidence="6">
        <name>Mn(2+)</name>
        <dbReference type="ChEBI" id="CHEBI:29035"/>
    </cofactor>
    <cofactor evidence="6">
        <name>Fe(2+)</name>
        <dbReference type="ChEBI" id="CHEBI:29033"/>
    </cofactor>
    <text evidence="6">Binds 2 divalent metal cations per subunit. Has a high-affinity and a low affinity metal-binding site. The true nature of the physiological cofactor is under debate. The enzyme is active with cobalt, zinc, manganese or divalent iron ions. Most likely, methionine aminopeptidases function as mononuclear Fe(2+)-metalloproteases under physiological conditions, and the catalytically relevant metal-binding site has been assigned to the histidine-containing high-affinity site.</text>
</comment>
<dbReference type="SUPFAM" id="SSF55920">
    <property type="entry name" value="Creatinase/aminopeptidase"/>
    <property type="match status" value="1"/>
</dbReference>
<comment type="catalytic activity">
    <reaction evidence="6 7">
        <text>Release of N-terminal amino acids, preferentially methionine, from peptides and arylamides.</text>
        <dbReference type="EC" id="3.4.11.18"/>
    </reaction>
</comment>
<dbReference type="CDD" id="cd01086">
    <property type="entry name" value="MetAP1"/>
    <property type="match status" value="1"/>
</dbReference>
<dbReference type="GO" id="GO:0070006">
    <property type="term" value="F:metalloaminopeptidase activity"/>
    <property type="evidence" value="ECO:0007669"/>
    <property type="project" value="UniProtKB-UniRule"/>
</dbReference>
<dbReference type="AlphaFoldDB" id="A0A3A8R0Y9"/>
<organism evidence="9 10">
    <name type="scientific">Corallococcus aberystwythensis</name>
    <dbReference type="NCBI Taxonomy" id="2316722"/>
    <lineage>
        <taxon>Bacteria</taxon>
        <taxon>Pseudomonadati</taxon>
        <taxon>Myxococcota</taxon>
        <taxon>Myxococcia</taxon>
        <taxon>Myxococcales</taxon>
        <taxon>Cystobacterineae</taxon>
        <taxon>Myxococcaceae</taxon>
        <taxon>Corallococcus</taxon>
    </lineage>
</organism>
<dbReference type="HAMAP" id="MF_01974">
    <property type="entry name" value="MetAP_1"/>
    <property type="match status" value="1"/>
</dbReference>
<dbReference type="PANTHER" id="PTHR43330:SF27">
    <property type="entry name" value="METHIONINE AMINOPEPTIDASE"/>
    <property type="match status" value="1"/>
</dbReference>
<dbReference type="InterPro" id="IPR001714">
    <property type="entry name" value="Pept_M24_MAP"/>
</dbReference>
<evidence type="ECO:0000256" key="5">
    <source>
        <dbReference type="ARBA" id="ARBA00022801"/>
    </source>
</evidence>
<evidence type="ECO:0000256" key="4">
    <source>
        <dbReference type="ARBA" id="ARBA00022723"/>
    </source>
</evidence>
<feature type="binding site" evidence="6">
    <location>
        <position position="204"/>
    </location>
    <ligand>
        <name>a divalent metal cation</name>
        <dbReference type="ChEBI" id="CHEBI:60240"/>
        <label>2</label>
        <note>catalytic</note>
    </ligand>
</feature>
<feature type="binding site" evidence="6">
    <location>
        <position position="235"/>
    </location>
    <ligand>
        <name>a divalent metal cation</name>
        <dbReference type="ChEBI" id="CHEBI:60240"/>
        <label>2</label>
        <note>catalytic</note>
    </ligand>
</feature>
<dbReference type="EC" id="3.4.11.18" evidence="6 7"/>
<keyword evidence="10" id="KW-1185">Reference proteome</keyword>
<evidence type="ECO:0000259" key="8">
    <source>
        <dbReference type="Pfam" id="PF00557"/>
    </source>
</evidence>
<gene>
    <name evidence="6 9" type="primary">map</name>
    <name evidence="9" type="ORF">D7W81_00670</name>
</gene>
<feature type="binding site" evidence="6">
    <location>
        <position position="108"/>
    </location>
    <ligand>
        <name>a divalent metal cation</name>
        <dbReference type="ChEBI" id="CHEBI:60240"/>
        <label>1</label>
    </ligand>
</feature>
<evidence type="ECO:0000256" key="1">
    <source>
        <dbReference type="ARBA" id="ARBA00002521"/>
    </source>
</evidence>
<evidence type="ECO:0000256" key="7">
    <source>
        <dbReference type="RuleBase" id="RU003653"/>
    </source>
</evidence>
<proteinExistence type="inferred from homology"/>
<feature type="domain" description="Peptidase M24" evidence="8">
    <location>
        <begin position="14"/>
        <end position="242"/>
    </location>
</feature>
<feature type="binding site" evidence="6">
    <location>
        <position position="79"/>
    </location>
    <ligand>
        <name>substrate</name>
    </ligand>
</feature>
<comment type="subunit">
    <text evidence="6">Monomer.</text>
</comment>
<comment type="caution">
    <text evidence="9">The sequence shown here is derived from an EMBL/GenBank/DDBJ whole genome shotgun (WGS) entry which is preliminary data.</text>
</comment>
<dbReference type="InterPro" id="IPR000994">
    <property type="entry name" value="Pept_M24"/>
</dbReference>
<evidence type="ECO:0000256" key="6">
    <source>
        <dbReference type="HAMAP-Rule" id="MF_01974"/>
    </source>
</evidence>
<evidence type="ECO:0000256" key="2">
    <source>
        <dbReference type="ARBA" id="ARBA00022438"/>
    </source>
</evidence>
<dbReference type="Pfam" id="PF00557">
    <property type="entry name" value="Peptidase_M24"/>
    <property type="match status" value="1"/>
</dbReference>
<feature type="binding site" evidence="6">
    <location>
        <position position="97"/>
    </location>
    <ligand>
        <name>a divalent metal cation</name>
        <dbReference type="ChEBI" id="CHEBI:60240"/>
        <label>1</label>
    </ligand>
</feature>
<name>A0A3A8R0Y9_9BACT</name>
<dbReference type="RefSeq" id="WP_120553362.1">
    <property type="nucleotide sequence ID" value="NZ_RAWK01000002.1"/>
</dbReference>
<dbReference type="InterPro" id="IPR002467">
    <property type="entry name" value="Pept_M24A_MAP1"/>
</dbReference>
<dbReference type="OrthoDB" id="9802055at2"/>